<dbReference type="EMBL" id="CP012333">
    <property type="protein sequence ID" value="AKV01680.1"/>
    <property type="molecule type" value="Genomic_DNA"/>
</dbReference>
<dbReference type="AlphaFoldDB" id="A0A0K1Q8F2"/>
<keyword evidence="3" id="KW-1185">Reference proteome</keyword>
<accession>A0A0K1Q8F2</accession>
<gene>
    <name evidence="2" type="ORF">AKJ09_08343</name>
</gene>
<reference evidence="2 3" key="1">
    <citation type="submission" date="2015-08" db="EMBL/GenBank/DDBJ databases">
        <authorList>
            <person name="Babu N.S."/>
            <person name="Beckwith C.J."/>
            <person name="Beseler K.G."/>
            <person name="Brison A."/>
            <person name="Carone J.V."/>
            <person name="Caskin T.P."/>
            <person name="Diamond M."/>
            <person name="Durham M.E."/>
            <person name="Foxe J.M."/>
            <person name="Go M."/>
            <person name="Henderson B.A."/>
            <person name="Jones I.B."/>
            <person name="McGettigan J.A."/>
            <person name="Micheletti S.J."/>
            <person name="Nasrallah M.E."/>
            <person name="Ortiz D."/>
            <person name="Piller C.R."/>
            <person name="Privatt S.R."/>
            <person name="Schneider S.L."/>
            <person name="Sharp S."/>
            <person name="Smith T.C."/>
            <person name="Stanton J.D."/>
            <person name="Ullery H.E."/>
            <person name="Wilson R.J."/>
            <person name="Serrano M.G."/>
            <person name="Buck G."/>
            <person name="Lee V."/>
            <person name="Wang Y."/>
            <person name="Carvalho R."/>
            <person name="Voegtly L."/>
            <person name="Shi R."/>
            <person name="Duckworth R."/>
            <person name="Johnson A."/>
            <person name="Loviza R."/>
            <person name="Walstead R."/>
            <person name="Shah Z."/>
            <person name="Kiflezghi M."/>
            <person name="Wade K."/>
            <person name="Ball S.L."/>
            <person name="Bradley K.W."/>
            <person name="Asai D.J."/>
            <person name="Bowman C.A."/>
            <person name="Russell D.A."/>
            <person name="Pope W.H."/>
            <person name="Jacobs-Sera D."/>
            <person name="Hendrix R.W."/>
            <person name="Hatfull G.F."/>
        </authorList>
    </citation>
    <scope>NUCLEOTIDE SEQUENCE [LARGE SCALE GENOMIC DNA]</scope>
    <source>
        <strain evidence="2 3">DSM 27648</strain>
    </source>
</reference>
<dbReference type="Proteomes" id="UP000064967">
    <property type="component" value="Chromosome"/>
</dbReference>
<evidence type="ECO:0000313" key="3">
    <source>
        <dbReference type="Proteomes" id="UP000064967"/>
    </source>
</evidence>
<evidence type="ECO:0000256" key="1">
    <source>
        <dbReference type="SAM" id="MobiDB-lite"/>
    </source>
</evidence>
<name>A0A0K1Q8F2_9BACT</name>
<organism evidence="2 3">
    <name type="scientific">Labilithrix luteola</name>
    <dbReference type="NCBI Taxonomy" id="1391654"/>
    <lineage>
        <taxon>Bacteria</taxon>
        <taxon>Pseudomonadati</taxon>
        <taxon>Myxococcota</taxon>
        <taxon>Polyangia</taxon>
        <taxon>Polyangiales</taxon>
        <taxon>Labilitrichaceae</taxon>
        <taxon>Labilithrix</taxon>
    </lineage>
</organism>
<evidence type="ECO:0000313" key="2">
    <source>
        <dbReference type="EMBL" id="AKV01680.1"/>
    </source>
</evidence>
<proteinExistence type="predicted"/>
<feature type="compositionally biased region" description="Low complexity" evidence="1">
    <location>
        <begin position="54"/>
        <end position="65"/>
    </location>
</feature>
<feature type="region of interest" description="Disordered" evidence="1">
    <location>
        <begin position="36"/>
        <end position="65"/>
    </location>
</feature>
<sequence>MLPPQLLAQSLAVESHASLQLFCVVAHCLFVEQSTPLSPEAPSRPPSLLASAESSVLPPSKVPKSCVHAPNSTALAAAASPKLRRRIVKTPPRVPRMTGWP</sequence>
<dbReference type="KEGG" id="llu:AKJ09_08343"/>
<protein>
    <submittedName>
        <fullName evidence="2">Uncharacterized protein</fullName>
    </submittedName>
</protein>